<dbReference type="Proteomes" id="UP001347796">
    <property type="component" value="Unassembled WGS sequence"/>
</dbReference>
<dbReference type="AlphaFoldDB" id="A0AAN8JAN7"/>
<keyword evidence="1" id="KW-0472">Membrane</keyword>
<name>A0AAN8JAN7_PATCE</name>
<feature type="transmembrane region" description="Helical" evidence="1">
    <location>
        <begin position="194"/>
        <end position="220"/>
    </location>
</feature>
<accession>A0AAN8JAN7</accession>
<sequence length="300" mass="33493">MPVKGAKFLGWNGPSVNMHNNLIFSTVIGEACSSLKDKGQVCSDVTALNELNIQVDNRIGDGCYCDVRVVNGSDNSESYKTSVDSPGGIEECGYSVDVTHTGPPVTFTCNKLNPFFMYVKKGDIIKFHFKREFLELYETPNFCIRVESRSSIQNVRFGINCTRIEFFNTSTTPALPTAPSSSTTVRLRCTLQEWIIYIGTAGGIVFIMVIIIIILSSIILQKEERYKKLVSRLNVAETKVNTDRIHPTYDHNNIIPDATYDMDDGEMEHTFQLGVPDTDDNPFITAIPNYGEEPNTLKCS</sequence>
<reference evidence="2 3" key="1">
    <citation type="submission" date="2024-01" db="EMBL/GenBank/DDBJ databases">
        <title>The genome of the rayed Mediterranean limpet Patella caerulea (Linnaeus, 1758).</title>
        <authorList>
            <person name="Anh-Thu Weber A."/>
            <person name="Halstead-Nussloch G."/>
        </authorList>
    </citation>
    <scope>NUCLEOTIDE SEQUENCE [LARGE SCALE GENOMIC DNA]</scope>
    <source>
        <strain evidence="2">AATW-2023a</strain>
        <tissue evidence="2">Whole specimen</tissue>
    </source>
</reference>
<evidence type="ECO:0000256" key="1">
    <source>
        <dbReference type="SAM" id="Phobius"/>
    </source>
</evidence>
<evidence type="ECO:0000313" key="2">
    <source>
        <dbReference type="EMBL" id="KAK6173827.1"/>
    </source>
</evidence>
<evidence type="ECO:0000313" key="3">
    <source>
        <dbReference type="Proteomes" id="UP001347796"/>
    </source>
</evidence>
<proteinExistence type="predicted"/>
<gene>
    <name evidence="2" type="ORF">SNE40_017217</name>
</gene>
<comment type="caution">
    <text evidence="2">The sequence shown here is derived from an EMBL/GenBank/DDBJ whole genome shotgun (WGS) entry which is preliminary data.</text>
</comment>
<keyword evidence="3" id="KW-1185">Reference proteome</keyword>
<protein>
    <submittedName>
        <fullName evidence="2">Uncharacterized protein</fullName>
    </submittedName>
</protein>
<organism evidence="2 3">
    <name type="scientific">Patella caerulea</name>
    <name type="common">Rayed Mediterranean limpet</name>
    <dbReference type="NCBI Taxonomy" id="87958"/>
    <lineage>
        <taxon>Eukaryota</taxon>
        <taxon>Metazoa</taxon>
        <taxon>Spiralia</taxon>
        <taxon>Lophotrochozoa</taxon>
        <taxon>Mollusca</taxon>
        <taxon>Gastropoda</taxon>
        <taxon>Patellogastropoda</taxon>
        <taxon>Patelloidea</taxon>
        <taxon>Patellidae</taxon>
        <taxon>Patella</taxon>
    </lineage>
</organism>
<keyword evidence="1" id="KW-1133">Transmembrane helix</keyword>
<dbReference type="EMBL" id="JAZGQO010000011">
    <property type="protein sequence ID" value="KAK6173827.1"/>
    <property type="molecule type" value="Genomic_DNA"/>
</dbReference>
<keyword evidence="1" id="KW-0812">Transmembrane</keyword>